<accession>A0A150XET9</accession>
<organism evidence="2 3">
    <name type="scientific">Roseivirga spongicola</name>
    <dbReference type="NCBI Taxonomy" id="333140"/>
    <lineage>
        <taxon>Bacteria</taxon>
        <taxon>Pseudomonadati</taxon>
        <taxon>Bacteroidota</taxon>
        <taxon>Cytophagia</taxon>
        <taxon>Cytophagales</taxon>
        <taxon>Roseivirgaceae</taxon>
        <taxon>Roseivirga</taxon>
    </lineage>
</organism>
<dbReference type="RefSeq" id="WP_068215444.1">
    <property type="nucleotide sequence ID" value="NZ_CP139724.1"/>
</dbReference>
<dbReference type="STRING" id="333140.AWW68_00425"/>
<name>A0A150XET9_9BACT</name>
<dbReference type="OrthoDB" id="8432393at2"/>
<reference evidence="2 3" key="1">
    <citation type="submission" date="2016-01" db="EMBL/GenBank/DDBJ databases">
        <title>Genome sequencing of Roseivirga spongicola UST030701-084.</title>
        <authorList>
            <person name="Selvaratnam C."/>
            <person name="Thevarajoo S."/>
            <person name="Goh K.M."/>
            <person name="Ee R."/>
            <person name="Chan K.-G."/>
            <person name="Chong C.S."/>
        </authorList>
    </citation>
    <scope>NUCLEOTIDE SEQUENCE [LARGE SCALE GENOMIC DNA]</scope>
    <source>
        <strain evidence="2 3">UST030701-084</strain>
    </source>
</reference>
<sequence>MDNSSTSIEPKGTEAGGGVFQVSKAFDRRQNAVLREQGLDILIVKNYEDVKIPSLAAYDVVMIDYNAEQRAFELLSAIRASVYEEVYLMPCFLLTYEKEARPRDLALSDGALKEPSVISHFSLIEQILTRISEIIGVKSDFSGRKVLLKLIRYLYTRDKPLTPVATRNAHTGYSYPFLEANIMYFEYQEIFDLLDVGEEKGMLKADFMDKVHLCGNCNGGFLNYREVCPKCGSRKHKSQHTIHHFVCGYVGPESDFMDNNKLTCPKCDRQLRHIGVDYDKPSLITECENGHVFQEPNVEAYCFNCHQVSAIDELKSHTINEYNLTASGANLAVSGKAKEVTKEPTELEGFVSLSVFKTFLQMEIQRQSLSNKTSAVTYVNLMLAPSTLKQNSENFNEFSREIARVFKSQLKPTEVVTFINDDSFLVISPEEGQEAVSQRINEIKQALLIWVKSNFEGSKKDKIISETFELDSSKDGSSVLQQINERLNIF</sequence>
<gene>
    <name evidence="2" type="ORF">AWW68_00425</name>
</gene>
<feature type="domain" description="Thaumarchaeal output" evidence="1">
    <location>
        <begin position="142"/>
        <end position="324"/>
    </location>
</feature>
<comment type="caution">
    <text evidence="2">The sequence shown here is derived from an EMBL/GenBank/DDBJ whole genome shotgun (WGS) entry which is preliminary data.</text>
</comment>
<dbReference type="InterPro" id="IPR040572">
    <property type="entry name" value="TackOD1"/>
</dbReference>
<dbReference type="Proteomes" id="UP000075606">
    <property type="component" value="Unassembled WGS sequence"/>
</dbReference>
<proteinExistence type="predicted"/>
<dbReference type="InterPro" id="IPR003615">
    <property type="entry name" value="HNH_nuc"/>
</dbReference>
<dbReference type="Pfam" id="PF18551">
    <property type="entry name" value="TackOD1"/>
    <property type="match status" value="1"/>
</dbReference>
<keyword evidence="3" id="KW-1185">Reference proteome</keyword>
<protein>
    <recommendedName>
        <fullName evidence="1">Thaumarchaeal output domain-containing protein</fullName>
    </recommendedName>
</protein>
<dbReference type="AlphaFoldDB" id="A0A150XET9"/>
<dbReference type="CDD" id="cd00085">
    <property type="entry name" value="HNHc"/>
    <property type="match status" value="1"/>
</dbReference>
<evidence type="ECO:0000313" key="3">
    <source>
        <dbReference type="Proteomes" id="UP000075606"/>
    </source>
</evidence>
<evidence type="ECO:0000259" key="1">
    <source>
        <dbReference type="Pfam" id="PF18551"/>
    </source>
</evidence>
<evidence type="ECO:0000313" key="2">
    <source>
        <dbReference type="EMBL" id="KYG77269.1"/>
    </source>
</evidence>
<dbReference type="EMBL" id="LRPC01000001">
    <property type="protein sequence ID" value="KYG77269.1"/>
    <property type="molecule type" value="Genomic_DNA"/>
</dbReference>